<dbReference type="InterPro" id="IPR029071">
    <property type="entry name" value="Ubiquitin-like_domsf"/>
</dbReference>
<feature type="compositionally biased region" description="Polar residues" evidence="1">
    <location>
        <begin position="1101"/>
        <end position="1163"/>
    </location>
</feature>
<reference evidence="2 3" key="1">
    <citation type="submission" date="2024-04" db="EMBL/GenBank/DDBJ databases">
        <title>Tritrichomonas musculus Genome.</title>
        <authorList>
            <person name="Alves-Ferreira E."/>
            <person name="Grigg M."/>
            <person name="Lorenzi H."/>
            <person name="Galac M."/>
        </authorList>
    </citation>
    <scope>NUCLEOTIDE SEQUENCE [LARGE SCALE GENOMIC DNA]</scope>
    <source>
        <strain evidence="2 3">EAF2021</strain>
    </source>
</reference>
<dbReference type="SUPFAM" id="SSF54236">
    <property type="entry name" value="Ubiquitin-like"/>
    <property type="match status" value="1"/>
</dbReference>
<sequence length="1512" mass="176110">MQQEAASPLQIPINQHIYPEANSITTTKSLYDFVSDCEGVQNIQFYYNGNVIPKNDKLRIPELGYEFGDNLEFLERTVDIYSINLIIHYGSKEKKVYFENQRISNFATEYDHMILISRLLHTSPTNIIFFSETKSEINNNEINFVITLKNGYSVYDVEYINAARQGWKHTRDRYVLEEDSTIRDLRLCITSEFTYKTDQIAFYSDNESAFDERTKLEDTHDEVLCFIYTPDQNQVKESAPKHNIYLNNQHFLTISYYDDYSFYQIAYLIEKKGILNKNFLSFCGKTINSPIKYQTIPEITPDEQAKQNLMITTVNVENSVQVRVKNTTNFYDLYMTVNSTVFDLRKKIIEHENCDRYFGLVYLGRYMENSICLFSYYIDEMHPIEVVKITPRIDKVCDIFSFREQIPTNYKKQQEPIFNKRKLLLPINAQCQDVKQYCFHCHPKSMSFISNSKVFADSDKMHLFDVTKYITVTRKSFECYYILNGKHLTSMMMKPDSTVRSLLKKISTKKLFNVQFEGKTLQFFHQLNTTSPNEYLEVTKVDKVKVYDMERKVEYPNDNLFKKCFKNRVSKTIKLIQKQLNNKSEIKLFSDFIELDMKENPFLCCPTIYSNTFFINSNDTQKTINLVNPFNVSIQLKSDLVKYQKPIDFIIGFFGVPEKKITLTYDKYNVPLEFSIWSLPNDAVIHVNYPKNIDEYSQKFIYEDQLSIIPYKKETTLFEMKKILHKKFDIVDCSLNCISLKFGEKEIINSREDNECNFKTLLSNCYIYPLAFVVIATPTKKNRQNYNQVKITMNKNTSNYYFAKDDIIQDVRILLEDQEGVPIEGIYDASDQRLLGDTNYIPQSLIVKFRHYEVSYLTQSFSFEYSLSVRKAEGYIVEKLNLPKSDTYDYRIAYKRSFDNKIMPAKDQDLKRYNKFFLIRYFKLISIVLDKKLLKIMTNLNETLNIRAFKRYVRNKINKPSNRIILSLDATNAVPIDDDQQLGDVIRPDSPIYISISETPIVSKNRKQQKQPNAKKPSSFAFNGLALDSSDFSQNGIHQQLKQINNQSQKHESLTFSSAEINEQLKQLSNEQKQLASQFNSQLNYPSQFANSASAQQTHLFNTQTSPPRGNKPNSQKSSPKGNNPSTPNQANAQQGSQLNSQVSAPQGSQFNSQFGNQTFQGSQYDNQYDNQYYDQAFSQGNQYDNQAFAQPDYMQPAYQFDNPAFTPQGSQNDNQFGSQTFTQDSQCYDQQGNQYSSQAFTQDNQYDNQYDNQAFTQPDYMQQAYQFDNQTFQSQGNQFDNQTLQPLDNQFDNQFDNQTFSQSGYNTSQFMNTGELQQTYQFNSQAFKQPDNQYDNQTFSQPSFNSSQFMNTSELQNNFKLDQSSLPNPQPQTIIINESDLGLSSSDTLVVKKYSFKLEDGEVVKLEFPAGSTISDAKEKIADYLNEKNKDEVEIEDVDSSSIEINYMEQKLKRKTVLESINFEEGEIMNVFVRDPYESIILTSQALRFTKEDLEKAAAEEDVDEEEEEDD</sequence>
<comment type="caution">
    <text evidence="2">The sequence shown here is derived from an EMBL/GenBank/DDBJ whole genome shotgun (WGS) entry which is preliminary data.</text>
</comment>
<feature type="compositionally biased region" description="Polar residues" evidence="1">
    <location>
        <begin position="1206"/>
        <end position="1221"/>
    </location>
</feature>
<organism evidence="2 3">
    <name type="scientific">Tritrichomonas musculus</name>
    <dbReference type="NCBI Taxonomy" id="1915356"/>
    <lineage>
        <taxon>Eukaryota</taxon>
        <taxon>Metamonada</taxon>
        <taxon>Parabasalia</taxon>
        <taxon>Tritrichomonadida</taxon>
        <taxon>Tritrichomonadidae</taxon>
        <taxon>Tritrichomonas</taxon>
    </lineage>
</organism>
<evidence type="ECO:0008006" key="4">
    <source>
        <dbReference type="Google" id="ProtNLM"/>
    </source>
</evidence>
<feature type="region of interest" description="Disordered" evidence="1">
    <location>
        <begin position="1101"/>
        <end position="1165"/>
    </location>
</feature>
<accession>A0ABR2J3X0</accession>
<protein>
    <recommendedName>
        <fullName evidence="4">Ubiquitin-like domain-containing protein</fullName>
    </recommendedName>
</protein>
<evidence type="ECO:0000313" key="3">
    <source>
        <dbReference type="Proteomes" id="UP001470230"/>
    </source>
</evidence>
<name>A0ABR2J3X0_9EUKA</name>
<keyword evidence="3" id="KW-1185">Reference proteome</keyword>
<evidence type="ECO:0000313" key="2">
    <source>
        <dbReference type="EMBL" id="KAK8871795.1"/>
    </source>
</evidence>
<evidence type="ECO:0000256" key="1">
    <source>
        <dbReference type="SAM" id="MobiDB-lite"/>
    </source>
</evidence>
<proteinExistence type="predicted"/>
<gene>
    <name evidence="2" type="ORF">M9Y10_007537</name>
</gene>
<feature type="region of interest" description="Disordered" evidence="1">
    <location>
        <begin position="1198"/>
        <end position="1221"/>
    </location>
</feature>
<dbReference type="Proteomes" id="UP001470230">
    <property type="component" value="Unassembled WGS sequence"/>
</dbReference>
<dbReference type="EMBL" id="JAPFFF010000013">
    <property type="protein sequence ID" value="KAK8871795.1"/>
    <property type="molecule type" value="Genomic_DNA"/>
</dbReference>